<feature type="region of interest" description="Disordered" evidence="1">
    <location>
        <begin position="314"/>
        <end position="353"/>
    </location>
</feature>
<protein>
    <submittedName>
        <fullName evidence="4">ABC transporter substrate-binding protein</fullName>
    </submittedName>
</protein>
<sequence>MSPTSYRAGRILAAGLAVLVAFTGSLAWLVMRDFGTKHIVAYFGEAVGVYAGSDVRVLGVPVGAITSVSPQGMRVRVGITIDRDVEVPAGALAAVVAPSIVSDRYVQLSPAYTGGAKMADGDEIPVERTATPVELDQLYESLNRLATALGPNGANRAGALSELLETGAANLDGNGRALGSSIADLGKATRTLSGSQGDLFDTIANLERFTAMLRDNDGQVRKAETQLRDVAGFLADDRQELAAALRELATALLQVRDFIRDNRSRITSNVDKLASITDTLLRQRTSLEEALDVAPLALTNVLGAYNPATGSFEGRGNLRELGPDQPPVAVPSTTAPALPLPPVGTVQGTPGGR</sequence>
<evidence type="ECO:0000259" key="3">
    <source>
        <dbReference type="Pfam" id="PF11887"/>
    </source>
</evidence>
<dbReference type="Pfam" id="PF02470">
    <property type="entry name" value="MlaD"/>
    <property type="match status" value="1"/>
</dbReference>
<dbReference type="InterPro" id="IPR024516">
    <property type="entry name" value="Mce_C"/>
</dbReference>
<feature type="compositionally biased region" description="Low complexity" evidence="1">
    <location>
        <begin position="330"/>
        <end position="353"/>
    </location>
</feature>
<proteinExistence type="predicted"/>
<evidence type="ECO:0000256" key="1">
    <source>
        <dbReference type="SAM" id="MobiDB-lite"/>
    </source>
</evidence>
<keyword evidence="5" id="KW-1185">Reference proteome</keyword>
<dbReference type="AlphaFoldDB" id="A0A919VQF5"/>
<feature type="domain" description="Mce/MlaD" evidence="2">
    <location>
        <begin position="36"/>
        <end position="110"/>
    </location>
</feature>
<comment type="caution">
    <text evidence="4">The sequence shown here is derived from an EMBL/GenBank/DDBJ whole genome shotgun (WGS) entry which is preliminary data.</text>
</comment>
<dbReference type="RefSeq" id="WP_212990751.1">
    <property type="nucleotide sequence ID" value="NZ_BAABEA010000025.1"/>
</dbReference>
<evidence type="ECO:0000259" key="2">
    <source>
        <dbReference type="Pfam" id="PF02470"/>
    </source>
</evidence>
<dbReference type="NCBIfam" id="TIGR00996">
    <property type="entry name" value="Mtu_fam_mce"/>
    <property type="match status" value="1"/>
</dbReference>
<dbReference type="PANTHER" id="PTHR33371">
    <property type="entry name" value="INTERMEMBRANE PHOSPHOLIPID TRANSPORT SYSTEM BINDING PROTEIN MLAD-RELATED"/>
    <property type="match status" value="1"/>
</dbReference>
<feature type="domain" description="Mammalian cell entry C-terminal" evidence="3">
    <location>
        <begin position="116"/>
        <end position="292"/>
    </location>
</feature>
<dbReference type="InterPro" id="IPR005693">
    <property type="entry name" value="Mce"/>
</dbReference>
<dbReference type="InterPro" id="IPR003399">
    <property type="entry name" value="Mce/MlaD"/>
</dbReference>
<organism evidence="4 5">
    <name type="scientific">Actinoplanes auranticolor</name>
    <dbReference type="NCBI Taxonomy" id="47988"/>
    <lineage>
        <taxon>Bacteria</taxon>
        <taxon>Bacillati</taxon>
        <taxon>Actinomycetota</taxon>
        <taxon>Actinomycetes</taxon>
        <taxon>Micromonosporales</taxon>
        <taxon>Micromonosporaceae</taxon>
        <taxon>Actinoplanes</taxon>
    </lineage>
</organism>
<name>A0A919VQF5_9ACTN</name>
<dbReference type="Pfam" id="PF11887">
    <property type="entry name" value="Mce4_CUP1"/>
    <property type="match status" value="1"/>
</dbReference>
<evidence type="ECO:0000313" key="4">
    <source>
        <dbReference type="EMBL" id="GIM71785.1"/>
    </source>
</evidence>
<dbReference type="InterPro" id="IPR052336">
    <property type="entry name" value="MlaD_Phospholipid_Transporter"/>
</dbReference>
<evidence type="ECO:0000313" key="5">
    <source>
        <dbReference type="Proteomes" id="UP000681340"/>
    </source>
</evidence>
<dbReference type="PANTHER" id="PTHR33371:SF4">
    <property type="entry name" value="INTERMEMBRANE PHOSPHOLIPID TRANSPORT SYSTEM BINDING PROTEIN MLAD"/>
    <property type="match status" value="1"/>
</dbReference>
<dbReference type="GO" id="GO:0005576">
    <property type="term" value="C:extracellular region"/>
    <property type="evidence" value="ECO:0007669"/>
    <property type="project" value="TreeGrafter"/>
</dbReference>
<dbReference type="EMBL" id="BOQL01000038">
    <property type="protein sequence ID" value="GIM71785.1"/>
    <property type="molecule type" value="Genomic_DNA"/>
</dbReference>
<gene>
    <name evidence="4" type="ORF">Aau02nite_47700</name>
</gene>
<accession>A0A919VQF5</accession>
<dbReference type="Proteomes" id="UP000681340">
    <property type="component" value="Unassembled WGS sequence"/>
</dbReference>
<reference evidence="4" key="1">
    <citation type="submission" date="2021-03" db="EMBL/GenBank/DDBJ databases">
        <title>Whole genome shotgun sequence of Actinoplanes auranticolor NBRC 12245.</title>
        <authorList>
            <person name="Komaki H."/>
            <person name="Tamura T."/>
        </authorList>
    </citation>
    <scope>NUCLEOTIDE SEQUENCE</scope>
    <source>
        <strain evidence="4">NBRC 12245</strain>
    </source>
</reference>